<name>A0A6G0TCX9_APHGL</name>
<keyword evidence="2" id="KW-1185">Reference proteome</keyword>
<protein>
    <submittedName>
        <fullName evidence="1">Uncharacterized protein</fullName>
    </submittedName>
</protein>
<dbReference type="AlphaFoldDB" id="A0A6G0TCX9"/>
<evidence type="ECO:0000313" key="2">
    <source>
        <dbReference type="Proteomes" id="UP000475862"/>
    </source>
</evidence>
<reference evidence="1 2" key="1">
    <citation type="submission" date="2019-08" db="EMBL/GenBank/DDBJ databases">
        <title>The genome of the soybean aphid Biotype 1, its phylome, world population structure and adaptation to the North American continent.</title>
        <authorList>
            <person name="Giordano R."/>
            <person name="Donthu R.K."/>
            <person name="Hernandez A.G."/>
            <person name="Wright C.L."/>
            <person name="Zimin A.V."/>
        </authorList>
    </citation>
    <scope>NUCLEOTIDE SEQUENCE [LARGE SCALE GENOMIC DNA]</scope>
    <source>
        <tissue evidence="1">Whole aphids</tissue>
    </source>
</reference>
<evidence type="ECO:0000313" key="1">
    <source>
        <dbReference type="EMBL" id="KAE9530796.1"/>
    </source>
</evidence>
<proteinExistence type="predicted"/>
<dbReference type="EMBL" id="VYZN01000042">
    <property type="protein sequence ID" value="KAE9530796.1"/>
    <property type="molecule type" value="Genomic_DNA"/>
</dbReference>
<gene>
    <name evidence="1" type="ORF">AGLY_011258</name>
</gene>
<accession>A0A6G0TCX9</accession>
<dbReference type="Proteomes" id="UP000475862">
    <property type="component" value="Unassembled WGS sequence"/>
</dbReference>
<comment type="caution">
    <text evidence="1">The sequence shown here is derived from an EMBL/GenBank/DDBJ whole genome shotgun (WGS) entry which is preliminary data.</text>
</comment>
<sequence length="333" mass="38816">MEQYKLSSSNKNFEIKTGYHKAQSFIGVRKKNQLQIRHYSTISVYTLVHGNRVVHNLIKGDIIDLRSNEMSHQDFQLENVIEFWSALTSVICIQEHDRAATGLVLFLNTDDISHTSNVNNTYFWDKGTNTKIWNFNPKENGIVLSADLNGGEKKNKTVKRLRPLSSIHPSIRWCIIFILPFQYILNVYMFKVNMEKICLILYDINSHFKISDECIDFTMMGGFRLKSEYSWSITEVKSKKFLIVGNSCSGSNRYYCGTVRSFNPLKSCYEKIVLRNALIGQGTGLTKVRIFKKKHMQARWERREKIKYHIDYGIEDVYTAIRSKFYAILLLKL</sequence>
<organism evidence="1 2">
    <name type="scientific">Aphis glycines</name>
    <name type="common">Soybean aphid</name>
    <dbReference type="NCBI Taxonomy" id="307491"/>
    <lineage>
        <taxon>Eukaryota</taxon>
        <taxon>Metazoa</taxon>
        <taxon>Ecdysozoa</taxon>
        <taxon>Arthropoda</taxon>
        <taxon>Hexapoda</taxon>
        <taxon>Insecta</taxon>
        <taxon>Pterygota</taxon>
        <taxon>Neoptera</taxon>
        <taxon>Paraneoptera</taxon>
        <taxon>Hemiptera</taxon>
        <taxon>Sternorrhyncha</taxon>
        <taxon>Aphidomorpha</taxon>
        <taxon>Aphidoidea</taxon>
        <taxon>Aphididae</taxon>
        <taxon>Aphidini</taxon>
        <taxon>Aphis</taxon>
        <taxon>Aphis</taxon>
    </lineage>
</organism>